<dbReference type="Pfam" id="PF00370">
    <property type="entry name" value="FGGY_N"/>
    <property type="match status" value="1"/>
</dbReference>
<dbReference type="Pfam" id="PF02782">
    <property type="entry name" value="FGGY_C"/>
    <property type="match status" value="1"/>
</dbReference>
<dbReference type="PIRSF" id="PIRSF000538">
    <property type="entry name" value="GlpK"/>
    <property type="match status" value="1"/>
</dbReference>
<proteinExistence type="inferred from homology"/>
<dbReference type="GO" id="GO:0019150">
    <property type="term" value="F:D-ribulokinase activity"/>
    <property type="evidence" value="ECO:0007669"/>
    <property type="project" value="TreeGrafter"/>
</dbReference>
<dbReference type="Gene3D" id="3.30.420.40">
    <property type="match status" value="2"/>
</dbReference>
<comment type="similarity">
    <text evidence="1">Belongs to the FGGY kinase family.</text>
</comment>
<dbReference type="GO" id="GO:0005829">
    <property type="term" value="C:cytosol"/>
    <property type="evidence" value="ECO:0007669"/>
    <property type="project" value="TreeGrafter"/>
</dbReference>
<dbReference type="PANTHER" id="PTHR10196">
    <property type="entry name" value="SUGAR KINASE"/>
    <property type="match status" value="1"/>
</dbReference>
<protein>
    <submittedName>
        <fullName evidence="6">Carbohydrate kinase, FGGY family</fullName>
    </submittedName>
</protein>
<evidence type="ECO:0000259" key="4">
    <source>
        <dbReference type="Pfam" id="PF00370"/>
    </source>
</evidence>
<dbReference type="AlphaFoldDB" id="A0A3B0XUN9"/>
<dbReference type="InterPro" id="IPR043129">
    <property type="entry name" value="ATPase_NBD"/>
</dbReference>
<feature type="domain" description="Carbohydrate kinase FGGY C-terminal" evidence="5">
    <location>
        <begin position="248"/>
        <end position="421"/>
    </location>
</feature>
<evidence type="ECO:0000313" key="6">
    <source>
        <dbReference type="EMBL" id="VAW68480.1"/>
    </source>
</evidence>
<evidence type="ECO:0000256" key="1">
    <source>
        <dbReference type="ARBA" id="ARBA00009156"/>
    </source>
</evidence>
<dbReference type="InterPro" id="IPR018485">
    <property type="entry name" value="FGGY_C"/>
</dbReference>
<dbReference type="EMBL" id="UOFI01000132">
    <property type="protein sequence ID" value="VAW68480.1"/>
    <property type="molecule type" value="Genomic_DNA"/>
</dbReference>
<keyword evidence="2" id="KW-0808">Transferase</keyword>
<feature type="domain" description="Carbohydrate kinase FGGY N-terminal" evidence="4">
    <location>
        <begin position="8"/>
        <end position="237"/>
    </location>
</feature>
<name>A0A3B0XUN9_9ZZZZ</name>
<dbReference type="GO" id="GO:0004856">
    <property type="term" value="F:D-xylulokinase activity"/>
    <property type="evidence" value="ECO:0007669"/>
    <property type="project" value="TreeGrafter"/>
</dbReference>
<evidence type="ECO:0000256" key="3">
    <source>
        <dbReference type="ARBA" id="ARBA00022777"/>
    </source>
</evidence>
<reference evidence="6" key="1">
    <citation type="submission" date="2018-06" db="EMBL/GenBank/DDBJ databases">
        <authorList>
            <person name="Zhirakovskaya E."/>
        </authorList>
    </citation>
    <scope>NUCLEOTIDE SEQUENCE</scope>
</reference>
<dbReference type="InterPro" id="IPR000577">
    <property type="entry name" value="Carb_kinase_FGGY"/>
</dbReference>
<dbReference type="CDD" id="cd07783">
    <property type="entry name" value="ASKHA_NBD_FGGY_SePSK_AtXK1-like"/>
    <property type="match status" value="1"/>
</dbReference>
<organism evidence="6">
    <name type="scientific">hydrothermal vent metagenome</name>
    <dbReference type="NCBI Taxonomy" id="652676"/>
    <lineage>
        <taxon>unclassified sequences</taxon>
        <taxon>metagenomes</taxon>
        <taxon>ecological metagenomes</taxon>
    </lineage>
</organism>
<dbReference type="InterPro" id="IPR018484">
    <property type="entry name" value="FGGY_N"/>
</dbReference>
<dbReference type="GO" id="GO:0005997">
    <property type="term" value="P:xylulose metabolic process"/>
    <property type="evidence" value="ECO:0007669"/>
    <property type="project" value="TreeGrafter"/>
</dbReference>
<dbReference type="SUPFAM" id="SSF53067">
    <property type="entry name" value="Actin-like ATPase domain"/>
    <property type="match status" value="2"/>
</dbReference>
<keyword evidence="3 6" id="KW-0418">Kinase</keyword>
<sequence length="431" mass="46330">MSRSQSIFIGIDIGTSGVRACAINENEELLQSCHTPLPAPVIRQDSITQSPAFWWLATYQVLGALLRRIDASQVLGISVNGTSGTVLACDIDGTPLAPALMYNDSSCRQQAAAIKPVAPNTSAAHGSSSGLAKLLYLQQTFPQAAYLLHQADWIVGKLCGRFDVSDENNALKSGYDPVNGCWPEWLAQLNLNAGRLPDIVPPATSVATVKKRLLKKHKLNPSCRVISGTTDSVAAFIATGAHRPGDAVTSLGSTLVLKIMTDKPLCDPAAGIYSHKLGDYWLAGGASNTGGAVLRHYFSQQQIDRMTPLIKPSAATGFNYYPLISPGERFPFNDPELSPRLEPKADSEVEFFQGMLEGISRIELQGYQKLQQLGAAFPTHIDTAGGGSKNNGWTEIRAKMLNTPVKRANFSEACYGSALLAKRGIYPELIS</sequence>
<gene>
    <name evidence="6" type="ORF">MNBD_GAMMA09-3134</name>
</gene>
<evidence type="ECO:0000259" key="5">
    <source>
        <dbReference type="Pfam" id="PF02782"/>
    </source>
</evidence>
<dbReference type="PANTHER" id="PTHR10196:SF80">
    <property type="entry name" value="D-RIBULOSE KINASE"/>
    <property type="match status" value="1"/>
</dbReference>
<accession>A0A3B0XUN9</accession>
<evidence type="ECO:0000256" key="2">
    <source>
        <dbReference type="ARBA" id="ARBA00022679"/>
    </source>
</evidence>